<gene>
    <name evidence="2" type="ORF">BSL78_29867</name>
</gene>
<accession>A0A2G8JC59</accession>
<evidence type="ECO:0000256" key="1">
    <source>
        <dbReference type="SAM" id="MobiDB-lite"/>
    </source>
</evidence>
<evidence type="ECO:0000313" key="3">
    <source>
        <dbReference type="Proteomes" id="UP000230750"/>
    </source>
</evidence>
<dbReference type="InterPro" id="IPR012340">
    <property type="entry name" value="NA-bd_OB-fold"/>
</dbReference>
<comment type="caution">
    <text evidence="2">The sequence shown here is derived from an EMBL/GenBank/DDBJ whole genome shotgun (WGS) entry which is preliminary data.</text>
</comment>
<organism evidence="2 3">
    <name type="scientific">Stichopus japonicus</name>
    <name type="common">Sea cucumber</name>
    <dbReference type="NCBI Taxonomy" id="307972"/>
    <lineage>
        <taxon>Eukaryota</taxon>
        <taxon>Metazoa</taxon>
        <taxon>Echinodermata</taxon>
        <taxon>Eleutherozoa</taxon>
        <taxon>Echinozoa</taxon>
        <taxon>Holothuroidea</taxon>
        <taxon>Aspidochirotacea</taxon>
        <taxon>Aspidochirotida</taxon>
        <taxon>Stichopodidae</taxon>
        <taxon>Apostichopus</taxon>
    </lineage>
</organism>
<keyword evidence="3" id="KW-1185">Reference proteome</keyword>
<feature type="compositionally biased region" description="Polar residues" evidence="1">
    <location>
        <begin position="22"/>
        <end position="34"/>
    </location>
</feature>
<dbReference type="Gene3D" id="2.40.50.140">
    <property type="entry name" value="Nucleic acid-binding proteins"/>
    <property type="match status" value="1"/>
</dbReference>
<evidence type="ECO:0008006" key="4">
    <source>
        <dbReference type="Google" id="ProtNLM"/>
    </source>
</evidence>
<name>A0A2G8JC59_STIJA</name>
<dbReference type="AlphaFoldDB" id="A0A2G8JC59"/>
<reference evidence="2 3" key="1">
    <citation type="journal article" date="2017" name="PLoS Biol.">
        <title>The sea cucumber genome provides insights into morphological evolution and visceral regeneration.</title>
        <authorList>
            <person name="Zhang X."/>
            <person name="Sun L."/>
            <person name="Yuan J."/>
            <person name="Sun Y."/>
            <person name="Gao Y."/>
            <person name="Zhang L."/>
            <person name="Li S."/>
            <person name="Dai H."/>
            <person name="Hamel J.F."/>
            <person name="Liu C."/>
            <person name="Yu Y."/>
            <person name="Liu S."/>
            <person name="Lin W."/>
            <person name="Guo K."/>
            <person name="Jin S."/>
            <person name="Xu P."/>
            <person name="Storey K.B."/>
            <person name="Huan P."/>
            <person name="Zhang T."/>
            <person name="Zhou Y."/>
            <person name="Zhang J."/>
            <person name="Lin C."/>
            <person name="Li X."/>
            <person name="Xing L."/>
            <person name="Huo D."/>
            <person name="Sun M."/>
            <person name="Wang L."/>
            <person name="Mercier A."/>
            <person name="Li F."/>
            <person name="Yang H."/>
            <person name="Xiang J."/>
        </authorList>
    </citation>
    <scope>NUCLEOTIDE SEQUENCE [LARGE SCALE GENOMIC DNA]</scope>
    <source>
        <strain evidence="2">Shaxun</strain>
        <tissue evidence="2">Muscle</tissue>
    </source>
</reference>
<dbReference type="Proteomes" id="UP000230750">
    <property type="component" value="Unassembled WGS sequence"/>
</dbReference>
<protein>
    <recommendedName>
        <fullName evidence="4">Replication factor A C-terminal domain-containing protein</fullName>
    </recommendedName>
</protein>
<dbReference type="EMBL" id="MRZV01002624">
    <property type="protein sequence ID" value="PIK33322.1"/>
    <property type="molecule type" value="Genomic_DNA"/>
</dbReference>
<proteinExistence type="predicted"/>
<dbReference type="SUPFAM" id="SSF50249">
    <property type="entry name" value="Nucleic acid-binding proteins"/>
    <property type="match status" value="2"/>
</dbReference>
<sequence length="256" mass="27947">MDSNTSPAKGKGEFAPKRKLQVETSPTSGMTPPSVSKRLFAPNSPTKDVKVMQANTEVTMTAKVMSVGDLKTAKTGTKYRILHIADETGSLDLKLWNNDAETKCGLSEGDTILAQNLKVSVYHNIRSVIKSFKTTITKVDEVCNATLSPEQTSSRSAIECSIKAVKEFSFYNSCPTCNKKVISHDDNKCFGKCDSCNSYYNKFMLGSTCRLALQSEHDESLLAFGQQALQICAVTNVTEVKDNMEACKLSSQPDIG</sequence>
<feature type="region of interest" description="Disordered" evidence="1">
    <location>
        <begin position="1"/>
        <end position="38"/>
    </location>
</feature>
<evidence type="ECO:0000313" key="2">
    <source>
        <dbReference type="EMBL" id="PIK33322.1"/>
    </source>
</evidence>